<feature type="domain" description="FUZ/MON1/HPS1 first Longin" evidence="10">
    <location>
        <begin position="29"/>
        <end position="145"/>
    </location>
</feature>
<dbReference type="SMART" id="SM01399">
    <property type="entry name" value="Sybindin"/>
    <property type="match status" value="1"/>
</dbReference>
<evidence type="ECO:0000256" key="2">
    <source>
        <dbReference type="ARBA" id="ARBA00004555"/>
    </source>
</evidence>
<keyword evidence="4" id="KW-0813">Transport</keyword>
<comment type="similarity">
    <text evidence="3 8">Belongs to the MON1/SAND family.</text>
</comment>
<dbReference type="PRINTS" id="PR01546">
    <property type="entry name" value="YEAST73DUF"/>
</dbReference>
<gene>
    <name evidence="13" type="ORF">Mgra_00000764</name>
</gene>
<dbReference type="GO" id="GO:0032510">
    <property type="term" value="P:endosome to lysosome transport via multivesicular body sorting pathway"/>
    <property type="evidence" value="ECO:0007669"/>
    <property type="project" value="TreeGrafter"/>
</dbReference>
<dbReference type="OrthoDB" id="272411at2759"/>
<keyword evidence="9" id="KW-1133">Transmembrane helix</keyword>
<evidence type="ECO:0000256" key="7">
    <source>
        <dbReference type="ARBA" id="ARBA00023034"/>
    </source>
</evidence>
<dbReference type="InterPro" id="IPR043972">
    <property type="entry name" value="FUZ/MON1/HPS1_longin_1"/>
</dbReference>
<dbReference type="Pfam" id="PF19036">
    <property type="entry name" value="Fuz_longin_1"/>
    <property type="match status" value="1"/>
</dbReference>
<dbReference type="InterPro" id="IPR007233">
    <property type="entry name" value="TRAPPC"/>
</dbReference>
<comment type="function">
    <text evidence="8">Plays an important role in membrane trafficking through the secretory apparatus.</text>
</comment>
<dbReference type="GO" id="GO:0005783">
    <property type="term" value="C:endoplasmic reticulum"/>
    <property type="evidence" value="ECO:0007669"/>
    <property type="project" value="UniProtKB-SubCell"/>
</dbReference>
<dbReference type="Proteomes" id="UP000605970">
    <property type="component" value="Unassembled WGS sequence"/>
</dbReference>
<evidence type="ECO:0000256" key="9">
    <source>
        <dbReference type="SAM" id="Phobius"/>
    </source>
</evidence>
<organism evidence="13 14">
    <name type="scientific">Meloidogyne graminicola</name>
    <dbReference type="NCBI Taxonomy" id="189291"/>
    <lineage>
        <taxon>Eukaryota</taxon>
        <taxon>Metazoa</taxon>
        <taxon>Ecdysozoa</taxon>
        <taxon>Nematoda</taxon>
        <taxon>Chromadorea</taxon>
        <taxon>Rhabditida</taxon>
        <taxon>Tylenchina</taxon>
        <taxon>Tylenchomorpha</taxon>
        <taxon>Tylenchoidea</taxon>
        <taxon>Meloidogynidae</taxon>
        <taxon>Meloidogyninae</taxon>
        <taxon>Meloidogyne</taxon>
    </lineage>
</organism>
<sequence length="640" mass="74189">MAEYFSMNCCNDEDLQNYLSPISPFDGQVLILSESGKPIFYSKGNEDEICSFFGVISIIVQRYHSLGTEEGKDSILSIQKRKFIFQFLYRSPLILCLVSKQICNLSIQLDTIYNQIISMFSRKMLREYYQKRGSNFDIRSLFDGIDKRVEACKKGFNEDPAILYERLYIRWEMDGFRILPLLPNDREFLVQTMGNIINEICPNVVAFGLLIAHRQLVALVRFKSLNLEAPDFNTIVLDRMTNGQNVQKFNLIECHKANMIHSDHQFPFCLPKFDPNQFLYAYISYLWEGTGPCLILLSITTSDYEKMSQIRPKLEENIVLYKNNTRLKSALSNPEGFSLQEGAKWAEQLWHFIYKNTANTQGSLKADPTQVCCSTPKKPFISYQELLLLYNGYTKLADLLRKSGGGIKMYFLIGERYVLFAWITTSTFSPFITQKKAMEIADKLLHFLRKEEKRVLFSSNPAVLFLWLSINFEYIMCHMLSIVGVVVVYLPVNGSHIKIMTIYNFYFFNRRGTCLAYKEWCREKKSGISQEEEFKLVHGMLLSLRSFTHKLATKADHLPLVHSYKTSSYKMNYMETATGLKMVLNADPDAVAITELMQAIFVMFVETVLKNPFLDTTKPIDSELFHKRLDELVRSHYCFT</sequence>
<dbReference type="GO" id="GO:0006623">
    <property type="term" value="P:protein targeting to vacuole"/>
    <property type="evidence" value="ECO:0007669"/>
    <property type="project" value="UniProtKB-UniRule"/>
</dbReference>
<dbReference type="Pfam" id="PF04099">
    <property type="entry name" value="Sybindin"/>
    <property type="match status" value="1"/>
</dbReference>
<dbReference type="InterPro" id="IPR043970">
    <property type="entry name" value="FUZ/MON1/HPS1_longin_3"/>
</dbReference>
<dbReference type="Pfam" id="PF19038">
    <property type="entry name" value="Fuz_longin_3"/>
    <property type="match status" value="1"/>
</dbReference>
<protein>
    <recommendedName>
        <fullName evidence="8">Vacuolar fusion protein MON1 homolog</fullName>
    </recommendedName>
</protein>
<name>A0A8T0A1A0_9BILA</name>
<dbReference type="InterPro" id="IPR004353">
    <property type="entry name" value="Mon1"/>
</dbReference>
<reference evidence="13" key="1">
    <citation type="journal article" date="2020" name="Ecol. Evol.">
        <title>Genome structure and content of the rice root-knot nematode (Meloidogyne graminicola).</title>
        <authorList>
            <person name="Phan N.T."/>
            <person name="Danchin E.G.J."/>
            <person name="Klopp C."/>
            <person name="Perfus-Barbeoch L."/>
            <person name="Kozlowski D.K."/>
            <person name="Koutsovoulos G.D."/>
            <person name="Lopez-Roques C."/>
            <person name="Bouchez O."/>
            <person name="Zahm M."/>
            <person name="Besnard G."/>
            <person name="Bellafiore S."/>
        </authorList>
    </citation>
    <scope>NUCLEOTIDE SEQUENCE</scope>
    <source>
        <strain evidence="13">VN-18</strain>
    </source>
</reference>
<dbReference type="GO" id="GO:0030008">
    <property type="term" value="C:TRAPP complex"/>
    <property type="evidence" value="ECO:0007669"/>
    <property type="project" value="InterPro"/>
</dbReference>
<evidence type="ECO:0000259" key="12">
    <source>
        <dbReference type="Pfam" id="PF19038"/>
    </source>
</evidence>
<dbReference type="SUPFAM" id="SSF64356">
    <property type="entry name" value="SNARE-like"/>
    <property type="match status" value="1"/>
</dbReference>
<proteinExistence type="inferred from homology"/>
<evidence type="ECO:0000259" key="11">
    <source>
        <dbReference type="Pfam" id="PF19037"/>
    </source>
</evidence>
<keyword evidence="5" id="KW-0256">Endoplasmic reticulum</keyword>
<comment type="subcellular location">
    <subcellularLocation>
        <location evidence="1">Endoplasmic reticulum</location>
    </subcellularLocation>
    <subcellularLocation>
        <location evidence="2">Golgi apparatus</location>
    </subcellularLocation>
</comment>
<keyword evidence="9" id="KW-0472">Membrane</keyword>
<evidence type="ECO:0000256" key="4">
    <source>
        <dbReference type="ARBA" id="ARBA00022448"/>
    </source>
</evidence>
<dbReference type="PANTHER" id="PTHR13027:SF7">
    <property type="entry name" value="VACUOLAR FUSION PROTEIN MON1 HOMOLOG"/>
    <property type="match status" value="1"/>
</dbReference>
<dbReference type="GO" id="GO:0035658">
    <property type="term" value="C:Mon1-Ccz1 complex"/>
    <property type="evidence" value="ECO:0007669"/>
    <property type="project" value="TreeGrafter"/>
</dbReference>
<dbReference type="GO" id="GO:0005794">
    <property type="term" value="C:Golgi apparatus"/>
    <property type="evidence" value="ECO:0007669"/>
    <property type="project" value="UniProtKB-SubCell"/>
</dbReference>
<dbReference type="Gene3D" id="3.30.450.70">
    <property type="match status" value="1"/>
</dbReference>
<dbReference type="AlphaFoldDB" id="A0A8T0A1A0"/>
<dbReference type="InterPro" id="IPR011012">
    <property type="entry name" value="Longin-like_dom_sf"/>
</dbReference>
<keyword evidence="14" id="KW-1185">Reference proteome</keyword>
<dbReference type="Pfam" id="PF19037">
    <property type="entry name" value="Fuz_longin_2"/>
    <property type="match status" value="1"/>
</dbReference>
<dbReference type="PANTHER" id="PTHR13027">
    <property type="entry name" value="SAND PROTEIN-RELATED"/>
    <property type="match status" value="1"/>
</dbReference>
<feature type="domain" description="FUZ/MON1/HPS1 second Longin" evidence="11">
    <location>
        <begin position="206"/>
        <end position="311"/>
    </location>
</feature>
<evidence type="ECO:0000256" key="6">
    <source>
        <dbReference type="ARBA" id="ARBA00022892"/>
    </source>
</evidence>
<keyword evidence="6" id="KW-0931">ER-Golgi transport</keyword>
<evidence type="ECO:0000313" key="13">
    <source>
        <dbReference type="EMBL" id="KAF7639844.1"/>
    </source>
</evidence>
<feature type="domain" description="FUZ/MON1/HPS1 third Longin" evidence="12">
    <location>
        <begin position="348"/>
        <end position="452"/>
    </location>
</feature>
<evidence type="ECO:0000256" key="5">
    <source>
        <dbReference type="ARBA" id="ARBA00022824"/>
    </source>
</evidence>
<accession>A0A8T0A1A0</accession>
<dbReference type="InterPro" id="IPR043971">
    <property type="entry name" value="FUZ/MON1/HPS1_longin_2"/>
</dbReference>
<comment type="caution">
    <text evidence="13">The sequence shown here is derived from an EMBL/GenBank/DDBJ whole genome shotgun (WGS) entry which is preliminary data.</text>
</comment>
<evidence type="ECO:0000256" key="3">
    <source>
        <dbReference type="ARBA" id="ARBA00008968"/>
    </source>
</evidence>
<evidence type="ECO:0000256" key="8">
    <source>
        <dbReference type="RuleBase" id="RU367048"/>
    </source>
</evidence>
<evidence type="ECO:0000313" key="14">
    <source>
        <dbReference type="Proteomes" id="UP000605970"/>
    </source>
</evidence>
<dbReference type="EMBL" id="JABEBT010000003">
    <property type="protein sequence ID" value="KAF7639844.1"/>
    <property type="molecule type" value="Genomic_DNA"/>
</dbReference>
<feature type="transmembrane region" description="Helical" evidence="9">
    <location>
        <begin position="464"/>
        <end position="490"/>
    </location>
</feature>
<evidence type="ECO:0000259" key="10">
    <source>
        <dbReference type="Pfam" id="PF19036"/>
    </source>
</evidence>
<dbReference type="CDD" id="cd14855">
    <property type="entry name" value="TRAPPC1_MUM2"/>
    <property type="match status" value="1"/>
</dbReference>
<evidence type="ECO:0000256" key="1">
    <source>
        <dbReference type="ARBA" id="ARBA00004240"/>
    </source>
</evidence>
<keyword evidence="9" id="KW-0812">Transmembrane</keyword>
<keyword evidence="7" id="KW-0333">Golgi apparatus</keyword>